<evidence type="ECO:0000256" key="1">
    <source>
        <dbReference type="ARBA" id="ARBA00022722"/>
    </source>
</evidence>
<dbReference type="PANTHER" id="PTHR13620:SF51">
    <property type="entry name" value="3'-5' EXONUCLEASE DOMAIN-CONTAINING PROTEIN"/>
    <property type="match status" value="1"/>
</dbReference>
<dbReference type="InterPro" id="IPR051132">
    <property type="entry name" value="3-5_Exonuclease_domain"/>
</dbReference>
<evidence type="ECO:0000256" key="2">
    <source>
        <dbReference type="ARBA" id="ARBA00022801"/>
    </source>
</evidence>
<gene>
    <name evidence="4" type="ORF">EJB05_57813</name>
</gene>
<keyword evidence="5" id="KW-1185">Reference proteome</keyword>
<dbReference type="OrthoDB" id="1920326at2759"/>
<dbReference type="CDD" id="cd06141">
    <property type="entry name" value="WRN_exo"/>
    <property type="match status" value="1"/>
</dbReference>
<dbReference type="InterPro" id="IPR036397">
    <property type="entry name" value="RNaseH_sf"/>
</dbReference>
<dbReference type="GO" id="GO:0005737">
    <property type="term" value="C:cytoplasm"/>
    <property type="evidence" value="ECO:0007669"/>
    <property type="project" value="TreeGrafter"/>
</dbReference>
<dbReference type="InterPro" id="IPR002562">
    <property type="entry name" value="3'-5'_exonuclease_dom"/>
</dbReference>
<dbReference type="Pfam" id="PF01612">
    <property type="entry name" value="DNA_pol_A_exo1"/>
    <property type="match status" value="1"/>
</dbReference>
<keyword evidence="2" id="KW-0378">Hydrolase</keyword>
<dbReference type="Gene3D" id="3.30.420.10">
    <property type="entry name" value="Ribonuclease H-like superfamily/Ribonuclease H"/>
    <property type="match status" value="1"/>
</dbReference>
<dbReference type="GO" id="GO:0003676">
    <property type="term" value="F:nucleic acid binding"/>
    <property type="evidence" value="ECO:0007669"/>
    <property type="project" value="InterPro"/>
</dbReference>
<protein>
    <recommendedName>
        <fullName evidence="3">3'-5' exonuclease domain-containing protein</fullName>
    </recommendedName>
</protein>
<keyword evidence="1" id="KW-0540">Nuclease</keyword>
<evidence type="ECO:0000313" key="5">
    <source>
        <dbReference type="Proteomes" id="UP000324897"/>
    </source>
</evidence>
<comment type="caution">
    <text evidence="4">The sequence shown here is derived from an EMBL/GenBank/DDBJ whole genome shotgun (WGS) entry which is preliminary data.</text>
</comment>
<dbReference type="GO" id="GO:0005634">
    <property type="term" value="C:nucleus"/>
    <property type="evidence" value="ECO:0007669"/>
    <property type="project" value="TreeGrafter"/>
</dbReference>
<dbReference type="AlphaFoldDB" id="A0A5J9SD11"/>
<dbReference type="SUPFAM" id="SSF53098">
    <property type="entry name" value="Ribonuclease H-like"/>
    <property type="match status" value="1"/>
</dbReference>
<evidence type="ECO:0000313" key="4">
    <source>
        <dbReference type="EMBL" id="TVT96959.1"/>
    </source>
</evidence>
<dbReference type="Gramene" id="TVT96959">
    <property type="protein sequence ID" value="TVT96959"/>
    <property type="gene ID" value="EJB05_57813"/>
</dbReference>
<dbReference type="PANTHER" id="PTHR13620">
    <property type="entry name" value="3-5 EXONUCLEASE"/>
    <property type="match status" value="1"/>
</dbReference>
<accession>A0A5J9SD11</accession>
<dbReference type="GO" id="GO:0008408">
    <property type="term" value="F:3'-5' exonuclease activity"/>
    <property type="evidence" value="ECO:0007669"/>
    <property type="project" value="InterPro"/>
</dbReference>
<proteinExistence type="predicted"/>
<name>A0A5J9SD11_9POAL</name>
<sequence>MAEPETQFLNVMFQGGAISTTVTSSGDAVDNWLHEVRAVHRRRLHRLVVSLNVPASSPAALLQLCVGRHCLILQLLHADYLPDALADFLAEPGYTFVGVGVGEDAKRLSDDWDLEVASTVDLAGLAAEEMDRPDLRRAGLEAIASAAIGVDVGRPLWVRTSPWDASQLSHQQIKYACIDAFVSFEVGRVLLDYY</sequence>
<reference evidence="4 5" key="1">
    <citation type="journal article" date="2019" name="Sci. Rep.">
        <title>A high-quality genome of Eragrostis curvula grass provides insights into Poaceae evolution and supports new strategies to enhance forage quality.</title>
        <authorList>
            <person name="Carballo J."/>
            <person name="Santos B.A.C.M."/>
            <person name="Zappacosta D."/>
            <person name="Garbus I."/>
            <person name="Selva J.P."/>
            <person name="Gallo C.A."/>
            <person name="Diaz A."/>
            <person name="Albertini E."/>
            <person name="Caccamo M."/>
            <person name="Echenique V."/>
        </authorList>
    </citation>
    <scope>NUCLEOTIDE SEQUENCE [LARGE SCALE GENOMIC DNA]</scope>
    <source>
        <strain evidence="5">cv. Victoria</strain>
        <tissue evidence="4">Leaf</tissue>
    </source>
</reference>
<evidence type="ECO:0000259" key="3">
    <source>
        <dbReference type="Pfam" id="PF01612"/>
    </source>
</evidence>
<dbReference type="Proteomes" id="UP000324897">
    <property type="component" value="Unassembled WGS sequence"/>
</dbReference>
<dbReference type="GO" id="GO:0006139">
    <property type="term" value="P:nucleobase-containing compound metabolic process"/>
    <property type="evidence" value="ECO:0007669"/>
    <property type="project" value="InterPro"/>
</dbReference>
<dbReference type="EMBL" id="RWGY01001111">
    <property type="protein sequence ID" value="TVT96959.1"/>
    <property type="molecule type" value="Genomic_DNA"/>
</dbReference>
<feature type="non-terminal residue" evidence="4">
    <location>
        <position position="1"/>
    </location>
</feature>
<dbReference type="FunFam" id="3.30.420.10:FF:000054">
    <property type="entry name" value="Werner Syndrome-like exonuclease"/>
    <property type="match status" value="1"/>
</dbReference>
<dbReference type="InterPro" id="IPR012337">
    <property type="entry name" value="RNaseH-like_sf"/>
</dbReference>
<feature type="domain" description="3'-5' exonuclease" evidence="3">
    <location>
        <begin position="57"/>
        <end position="186"/>
    </location>
</feature>
<organism evidence="4 5">
    <name type="scientific">Eragrostis curvula</name>
    <name type="common">weeping love grass</name>
    <dbReference type="NCBI Taxonomy" id="38414"/>
    <lineage>
        <taxon>Eukaryota</taxon>
        <taxon>Viridiplantae</taxon>
        <taxon>Streptophyta</taxon>
        <taxon>Embryophyta</taxon>
        <taxon>Tracheophyta</taxon>
        <taxon>Spermatophyta</taxon>
        <taxon>Magnoliopsida</taxon>
        <taxon>Liliopsida</taxon>
        <taxon>Poales</taxon>
        <taxon>Poaceae</taxon>
        <taxon>PACMAD clade</taxon>
        <taxon>Chloridoideae</taxon>
        <taxon>Eragrostideae</taxon>
        <taxon>Eragrostidinae</taxon>
        <taxon>Eragrostis</taxon>
    </lineage>
</organism>